<accession>A0ABN7SFH3</accession>
<organism evidence="1 2">
    <name type="scientific">Oikopleura dioica</name>
    <name type="common">Tunicate</name>
    <dbReference type="NCBI Taxonomy" id="34765"/>
    <lineage>
        <taxon>Eukaryota</taxon>
        <taxon>Metazoa</taxon>
        <taxon>Chordata</taxon>
        <taxon>Tunicata</taxon>
        <taxon>Appendicularia</taxon>
        <taxon>Copelata</taxon>
        <taxon>Oikopleuridae</taxon>
        <taxon>Oikopleura</taxon>
    </lineage>
</organism>
<name>A0ABN7SFH3_OIKDI</name>
<keyword evidence="2" id="KW-1185">Reference proteome</keyword>
<dbReference type="EMBL" id="OU015569">
    <property type="protein sequence ID" value="CAG5094364.1"/>
    <property type="molecule type" value="Genomic_DNA"/>
</dbReference>
<gene>
    <name evidence="1" type="ORF">OKIOD_LOCUS5047</name>
</gene>
<reference evidence="1 2" key="1">
    <citation type="submission" date="2021-04" db="EMBL/GenBank/DDBJ databases">
        <authorList>
            <person name="Bliznina A."/>
        </authorList>
    </citation>
    <scope>NUCLEOTIDE SEQUENCE [LARGE SCALE GENOMIC DNA]</scope>
</reference>
<evidence type="ECO:0000313" key="2">
    <source>
        <dbReference type="Proteomes" id="UP001158576"/>
    </source>
</evidence>
<evidence type="ECO:0000313" key="1">
    <source>
        <dbReference type="EMBL" id="CAG5094364.1"/>
    </source>
</evidence>
<dbReference type="Proteomes" id="UP001158576">
    <property type="component" value="Chromosome XSR"/>
</dbReference>
<protein>
    <submittedName>
        <fullName evidence="1">Oidioi.mRNA.OKI2018_I69.XSR.g13489.t1.cds</fullName>
    </submittedName>
</protein>
<sequence length="287" mass="31040">MRLFSAGAFIAMASSSSLHCTPVQSQGNMVYRHCKCVNADGSDVPNSLQLIIGNSPLPVCAPAQIQPVLPVGNFAKVETSNSAALPTDAPLVDFEATTVDDHGFNPKEANALEPAKNLHSLPPCESRVTTCWCVDVKSGEARPGSRRTVSVDTINGALPDYGEPNLDHGKDCRAFGSSGSRPMNIYKGTATNSYLYNQNAGPSVRQDPTISSEPSPINLSPFKSPFESPVIYNPASEKSEYVQKPPATLSKTYTEKTEPMYRPNPQISHPKVNYNPFFGLFGRNWFG</sequence>
<proteinExistence type="predicted"/>